<gene>
    <name evidence="8" type="ORF">AUP42_17535</name>
</gene>
<dbReference type="PANTHER" id="PTHR48101:SF4">
    <property type="entry name" value="METHYLMALONYL-COA MUTASE, MITOCHONDRIAL"/>
    <property type="match status" value="1"/>
</dbReference>
<evidence type="ECO:0000256" key="5">
    <source>
        <dbReference type="ARBA" id="ARBA00023235"/>
    </source>
</evidence>
<dbReference type="RefSeq" id="WP_062951224.1">
    <property type="nucleotide sequence ID" value="NZ_LPVY01000008.1"/>
</dbReference>
<dbReference type="GO" id="GO:0005737">
    <property type="term" value="C:cytoplasm"/>
    <property type="evidence" value="ECO:0007669"/>
    <property type="project" value="TreeGrafter"/>
</dbReference>
<dbReference type="Pfam" id="PF01642">
    <property type="entry name" value="MM_CoA_mutase"/>
    <property type="match status" value="1"/>
</dbReference>
<keyword evidence="6" id="KW-0170">Cobalt</keyword>
<dbReference type="GO" id="GO:0046872">
    <property type="term" value="F:metal ion binding"/>
    <property type="evidence" value="ECO:0007669"/>
    <property type="project" value="InterPro"/>
</dbReference>
<evidence type="ECO:0000256" key="6">
    <source>
        <dbReference type="ARBA" id="ARBA00023285"/>
    </source>
</evidence>
<evidence type="ECO:0000313" key="8">
    <source>
        <dbReference type="EMBL" id="KZB65766.1"/>
    </source>
</evidence>
<evidence type="ECO:0000313" key="9">
    <source>
        <dbReference type="Proteomes" id="UP000076335"/>
    </source>
</evidence>
<evidence type="ECO:0000259" key="7">
    <source>
        <dbReference type="Pfam" id="PF01642"/>
    </source>
</evidence>
<keyword evidence="4" id="KW-0846">Cobalamin</keyword>
<accession>A0A154L6Q7</accession>
<evidence type="ECO:0000256" key="1">
    <source>
        <dbReference type="ARBA" id="ARBA00001922"/>
    </source>
</evidence>
<evidence type="ECO:0000256" key="4">
    <source>
        <dbReference type="ARBA" id="ARBA00022628"/>
    </source>
</evidence>
<name>A0A154L6Q7_9PROT</name>
<dbReference type="Proteomes" id="UP000076335">
    <property type="component" value="Unassembled WGS sequence"/>
</dbReference>
<feature type="domain" description="Methylmalonyl-CoA mutase alpha/beta chain catalytic" evidence="7">
    <location>
        <begin position="75"/>
        <end position="530"/>
    </location>
</feature>
<dbReference type="GO" id="GO:0004494">
    <property type="term" value="F:methylmalonyl-CoA mutase activity"/>
    <property type="evidence" value="ECO:0007669"/>
    <property type="project" value="UniProtKB-EC"/>
</dbReference>
<dbReference type="Gene3D" id="3.40.50.280">
    <property type="entry name" value="Cobalamin-binding domain"/>
    <property type="match status" value="1"/>
</dbReference>
<sequence>MTDPLKLASEFPAADYASWRQLAEAGLKGASFDRKLVTRMLDGFNIQPLYTNDDQDDATRLIHQVLCATVDAEDAASGWDIRQLHAHPDPKSVNAAILDDLENGATSVLLRLDAAARAGADVTSGDAGIDGIAIHCLADLDATLDDVYTNLATVALDAGAAAIPAAAILAARLEKDAENSTDTDDDFASDAAPAFNIDPIGTLAATGSLPVSADEAIKQAADIAADLIDRFPHATAITVNSAPFCNAGATDGQELACLLAGGVTYLRALTDTGMVIDQAAGAIAFNVAVGTDFFAGIAKLRALRLMWSRVLSASGVDDATITINAVSAEMALSKVDPWVNMLRTTVTSLSAGLGGADSVICLPYDHLIGLPDGFARRIARNTQLILQEESNVHRVIDPAGGSWFIENLTRELASNAWGRFQSLEARGGIIKALADGSLQKEIAEIWQARESRVATRRDPLTGVSEFPNITEAKVTCDTPDLATIRKESKARQTRFKGAIGSNLEGLITAAKSGANIAQMYEALYGKAAGTTIGPLPTHRLSESFETLRDRADDHKASTGKFPQIFLANLGPVAKHTARAMFARNFFEAGGIEAITNNGFADAREAAKAFGESGAKIAVICGSDPQYADMAADIAQSLKQAGATRIYLAGHPGDARADYEAAGIDDFIFIGADVLAICETALSHLGVK</sequence>
<reference evidence="8 9" key="1">
    <citation type="submission" date="2015-12" db="EMBL/GenBank/DDBJ databases">
        <title>Genome sequence of Thalassospira lucentensis MCCC 1A02072.</title>
        <authorList>
            <person name="Lu L."/>
            <person name="Lai Q."/>
            <person name="Shao Z."/>
            <person name="Qian P."/>
        </authorList>
    </citation>
    <scope>NUCLEOTIDE SEQUENCE [LARGE SCALE GENOMIC DNA]</scope>
    <source>
        <strain evidence="8 9">MCCC 1A02072</strain>
    </source>
</reference>
<dbReference type="PANTHER" id="PTHR48101">
    <property type="entry name" value="METHYLMALONYL-COA MUTASE, MITOCHONDRIAL-RELATED"/>
    <property type="match status" value="1"/>
</dbReference>
<proteinExistence type="inferred from homology"/>
<dbReference type="EC" id="5.4.99.2" evidence="3"/>
<dbReference type="GO" id="GO:0019678">
    <property type="term" value="P:propionate metabolic process, methylmalonyl pathway"/>
    <property type="evidence" value="ECO:0007669"/>
    <property type="project" value="TreeGrafter"/>
</dbReference>
<dbReference type="InterPro" id="IPR058549">
    <property type="entry name" value="MeMalonylCoA_mutase_a/b_site"/>
</dbReference>
<dbReference type="CDD" id="cd03677">
    <property type="entry name" value="MM_CoA_mutase_beta"/>
    <property type="match status" value="1"/>
</dbReference>
<evidence type="ECO:0000256" key="2">
    <source>
        <dbReference type="ARBA" id="ARBA00008465"/>
    </source>
</evidence>
<comment type="similarity">
    <text evidence="2">Belongs to the methylmalonyl-CoA mutase family.</text>
</comment>
<dbReference type="SUPFAM" id="SSF51703">
    <property type="entry name" value="Cobalamin (vitamin B12)-dependent enzymes"/>
    <property type="match status" value="1"/>
</dbReference>
<dbReference type="SUPFAM" id="SSF52242">
    <property type="entry name" value="Cobalamin (vitamin B12)-binding domain"/>
    <property type="match status" value="1"/>
</dbReference>
<comment type="cofactor">
    <cofactor evidence="1">
        <name>adenosylcob(III)alamin</name>
        <dbReference type="ChEBI" id="CHEBI:18408"/>
    </cofactor>
</comment>
<dbReference type="EMBL" id="LPVY01000008">
    <property type="protein sequence ID" value="KZB65766.1"/>
    <property type="molecule type" value="Genomic_DNA"/>
</dbReference>
<comment type="caution">
    <text evidence="8">The sequence shown here is derived from an EMBL/GenBank/DDBJ whole genome shotgun (WGS) entry which is preliminary data.</text>
</comment>
<dbReference type="PROSITE" id="PS00544">
    <property type="entry name" value="METMALONYL_COA_MUTASE"/>
    <property type="match status" value="1"/>
</dbReference>
<dbReference type="InterPro" id="IPR036724">
    <property type="entry name" value="Cobalamin-bd_sf"/>
</dbReference>
<dbReference type="InterPro" id="IPR006099">
    <property type="entry name" value="MeMalonylCoA_mutase_a/b_cat"/>
</dbReference>
<keyword evidence="5" id="KW-0413">Isomerase</keyword>
<dbReference type="GO" id="GO:0031419">
    <property type="term" value="F:cobalamin binding"/>
    <property type="evidence" value="ECO:0007669"/>
    <property type="project" value="UniProtKB-KW"/>
</dbReference>
<dbReference type="AlphaFoldDB" id="A0A154L6Q7"/>
<protein>
    <recommendedName>
        <fullName evidence="3">methylmalonyl-CoA mutase</fullName>
        <ecNumber evidence="3">5.4.99.2</ecNumber>
    </recommendedName>
</protein>
<dbReference type="Gene3D" id="3.20.20.240">
    <property type="entry name" value="Methylmalonyl-CoA mutase"/>
    <property type="match status" value="1"/>
</dbReference>
<dbReference type="OrthoDB" id="9762378at2"/>
<dbReference type="InterPro" id="IPR016176">
    <property type="entry name" value="Cbl-dep_enz_cat"/>
</dbReference>
<evidence type="ECO:0000256" key="3">
    <source>
        <dbReference type="ARBA" id="ARBA00012398"/>
    </source>
</evidence>
<organism evidence="8 9">
    <name type="scientific">Thalassospira lucentensis</name>
    <dbReference type="NCBI Taxonomy" id="168935"/>
    <lineage>
        <taxon>Bacteria</taxon>
        <taxon>Pseudomonadati</taxon>
        <taxon>Pseudomonadota</taxon>
        <taxon>Alphaproteobacteria</taxon>
        <taxon>Rhodospirillales</taxon>
        <taxon>Thalassospiraceae</taxon>
        <taxon>Thalassospira</taxon>
    </lineage>
</organism>